<accession>A0A7S0MKZ4</accession>
<evidence type="ECO:0008006" key="3">
    <source>
        <dbReference type="Google" id="ProtNLM"/>
    </source>
</evidence>
<feature type="chain" id="PRO_5031309324" description="Secreted protein" evidence="1">
    <location>
        <begin position="22"/>
        <end position="102"/>
    </location>
</feature>
<feature type="signal peptide" evidence="1">
    <location>
        <begin position="1"/>
        <end position="21"/>
    </location>
</feature>
<protein>
    <recommendedName>
        <fullName evidence="3">Secreted protein</fullName>
    </recommendedName>
</protein>
<dbReference type="EMBL" id="HBEZ01035065">
    <property type="protein sequence ID" value="CAD8641616.1"/>
    <property type="molecule type" value="Transcribed_RNA"/>
</dbReference>
<proteinExistence type="predicted"/>
<sequence length="102" mass="10981">MPLIQPAICIGLFVFLCCVDSFACSRSFACCMQFCMQSDWPRIGTITACAGVRAEGFLVAGKSCLFHWASNARTVVESLGRGRAWTVIADTALPSVHPVPIP</sequence>
<dbReference type="AlphaFoldDB" id="A0A7S0MKZ4"/>
<reference evidence="2" key="1">
    <citation type="submission" date="2021-01" db="EMBL/GenBank/DDBJ databases">
        <authorList>
            <person name="Corre E."/>
            <person name="Pelletier E."/>
            <person name="Niang G."/>
            <person name="Scheremetjew M."/>
            <person name="Finn R."/>
            <person name="Kale V."/>
            <person name="Holt S."/>
            <person name="Cochrane G."/>
            <person name="Meng A."/>
            <person name="Brown T."/>
            <person name="Cohen L."/>
        </authorList>
    </citation>
    <scope>NUCLEOTIDE SEQUENCE</scope>
    <source>
        <strain evidence="2">CCAP979/52</strain>
    </source>
</reference>
<evidence type="ECO:0000313" key="2">
    <source>
        <dbReference type="EMBL" id="CAD8641616.1"/>
    </source>
</evidence>
<keyword evidence="1" id="KW-0732">Signal</keyword>
<evidence type="ECO:0000256" key="1">
    <source>
        <dbReference type="SAM" id="SignalP"/>
    </source>
</evidence>
<organism evidence="2">
    <name type="scientific">Cryptomonas curvata</name>
    <dbReference type="NCBI Taxonomy" id="233186"/>
    <lineage>
        <taxon>Eukaryota</taxon>
        <taxon>Cryptophyceae</taxon>
        <taxon>Cryptomonadales</taxon>
        <taxon>Cryptomonadaceae</taxon>
        <taxon>Cryptomonas</taxon>
    </lineage>
</organism>
<name>A0A7S0MKZ4_9CRYP</name>
<gene>
    <name evidence="2" type="ORF">CCUR1050_LOCUS19300</name>
</gene>